<dbReference type="PROSITE" id="PS50106">
    <property type="entry name" value="PDZ"/>
    <property type="match status" value="2"/>
</dbReference>
<evidence type="ECO:0000259" key="1">
    <source>
        <dbReference type="PROSITE" id="PS50106"/>
    </source>
</evidence>
<accession>A0A0N4U7D3</accession>
<dbReference type="PANTHER" id="PTHR11324:SF16">
    <property type="entry name" value="PDZ DOMAIN-CONTAINING PROTEIN 2"/>
    <property type="match status" value="1"/>
</dbReference>
<reference evidence="2 4" key="2">
    <citation type="submission" date="2018-11" db="EMBL/GenBank/DDBJ databases">
        <authorList>
            <consortium name="Pathogen Informatics"/>
        </authorList>
    </citation>
    <scope>NUCLEOTIDE SEQUENCE [LARGE SCALE GENOMIC DNA]</scope>
</reference>
<sequence length="193" mass="21453">MEPMFSIHKMVCHHFIKVHKVICGSIACQSDQIKKGDKVFFIQDQSTKTMSPCEARLLIKQPSETVKFILGRDRNKANEENKTTRKLLSTVSIDPESFKYSEQSEDINLFKGSLGIGLSLDGGRGCVYGDRPIVVKRIFEGGSAAKSGRVKVGDRIDAIEGISTISMSYLEATKTLRSRPEGPLTITIRSRIE</sequence>
<evidence type="ECO:0000313" key="4">
    <source>
        <dbReference type="Proteomes" id="UP000274756"/>
    </source>
</evidence>
<evidence type="ECO:0000313" key="2">
    <source>
        <dbReference type="EMBL" id="VDN50148.1"/>
    </source>
</evidence>
<dbReference type="EMBL" id="UYYG01000001">
    <property type="protein sequence ID" value="VDN50148.1"/>
    <property type="molecule type" value="Genomic_DNA"/>
</dbReference>
<reference evidence="5" key="1">
    <citation type="submission" date="2017-02" db="UniProtKB">
        <authorList>
            <consortium name="WormBaseParasite"/>
        </authorList>
    </citation>
    <scope>IDENTIFICATION</scope>
</reference>
<dbReference type="OrthoDB" id="42382at2759"/>
<protein>
    <submittedName>
        <fullName evidence="5">PDZ domain-containing protein</fullName>
    </submittedName>
</protein>
<dbReference type="WBParaSite" id="DME_0000289201-mRNA-1">
    <property type="protein sequence ID" value="DME_0000289201-mRNA-1"/>
    <property type="gene ID" value="DME_0000289201"/>
</dbReference>
<evidence type="ECO:0000313" key="3">
    <source>
        <dbReference type="Proteomes" id="UP000038040"/>
    </source>
</evidence>
<gene>
    <name evidence="2" type="ORF">DME_LOCUS121</name>
</gene>
<dbReference type="Gene3D" id="2.30.42.10">
    <property type="match status" value="2"/>
</dbReference>
<dbReference type="Proteomes" id="UP000038040">
    <property type="component" value="Unplaced"/>
</dbReference>
<dbReference type="STRING" id="318479.A0A0N4U7D3"/>
<dbReference type="SMART" id="SM00228">
    <property type="entry name" value="PDZ"/>
    <property type="match status" value="2"/>
</dbReference>
<dbReference type="AlphaFoldDB" id="A0A0N4U7D3"/>
<evidence type="ECO:0000313" key="5">
    <source>
        <dbReference type="WBParaSite" id="DME_0000289201-mRNA-1"/>
    </source>
</evidence>
<proteinExistence type="predicted"/>
<feature type="domain" description="PDZ" evidence="1">
    <location>
        <begin position="16"/>
        <end position="74"/>
    </location>
</feature>
<organism evidence="3 5">
    <name type="scientific">Dracunculus medinensis</name>
    <name type="common">Guinea worm</name>
    <dbReference type="NCBI Taxonomy" id="318479"/>
    <lineage>
        <taxon>Eukaryota</taxon>
        <taxon>Metazoa</taxon>
        <taxon>Ecdysozoa</taxon>
        <taxon>Nematoda</taxon>
        <taxon>Chromadorea</taxon>
        <taxon>Rhabditida</taxon>
        <taxon>Spirurina</taxon>
        <taxon>Dracunculoidea</taxon>
        <taxon>Dracunculidae</taxon>
        <taxon>Dracunculus</taxon>
    </lineage>
</organism>
<dbReference type="Pfam" id="PF00595">
    <property type="entry name" value="PDZ"/>
    <property type="match status" value="2"/>
</dbReference>
<dbReference type="Proteomes" id="UP000274756">
    <property type="component" value="Unassembled WGS sequence"/>
</dbReference>
<dbReference type="SUPFAM" id="SSF50156">
    <property type="entry name" value="PDZ domain-like"/>
    <property type="match status" value="2"/>
</dbReference>
<dbReference type="PANTHER" id="PTHR11324">
    <property type="entry name" value="IL16-RELATED"/>
    <property type="match status" value="1"/>
</dbReference>
<keyword evidence="4" id="KW-1185">Reference proteome</keyword>
<feature type="domain" description="PDZ" evidence="1">
    <location>
        <begin position="106"/>
        <end position="178"/>
    </location>
</feature>
<dbReference type="InterPro" id="IPR001478">
    <property type="entry name" value="PDZ"/>
</dbReference>
<dbReference type="InterPro" id="IPR036034">
    <property type="entry name" value="PDZ_sf"/>
</dbReference>
<name>A0A0N4U7D3_DRAME</name>